<evidence type="ECO:0000256" key="3">
    <source>
        <dbReference type="SAM" id="SignalP"/>
    </source>
</evidence>
<accession>A0AAV6FD10</accession>
<feature type="compositionally biased region" description="Polar residues" evidence="1">
    <location>
        <begin position="90"/>
        <end position="106"/>
    </location>
</feature>
<feature type="compositionally biased region" description="Polar residues" evidence="1">
    <location>
        <begin position="270"/>
        <end position="282"/>
    </location>
</feature>
<organism evidence="4 5">
    <name type="scientific">Alosa alosa</name>
    <name type="common">allis shad</name>
    <dbReference type="NCBI Taxonomy" id="278164"/>
    <lineage>
        <taxon>Eukaryota</taxon>
        <taxon>Metazoa</taxon>
        <taxon>Chordata</taxon>
        <taxon>Craniata</taxon>
        <taxon>Vertebrata</taxon>
        <taxon>Euteleostomi</taxon>
        <taxon>Actinopterygii</taxon>
        <taxon>Neopterygii</taxon>
        <taxon>Teleostei</taxon>
        <taxon>Clupei</taxon>
        <taxon>Clupeiformes</taxon>
        <taxon>Clupeoidei</taxon>
        <taxon>Clupeidae</taxon>
        <taxon>Alosa</taxon>
    </lineage>
</organism>
<comment type="caution">
    <text evidence="4">The sequence shown here is derived from an EMBL/GenBank/DDBJ whole genome shotgun (WGS) entry which is preliminary data.</text>
</comment>
<keyword evidence="2" id="KW-1133">Transmembrane helix</keyword>
<keyword evidence="2" id="KW-0812">Transmembrane</keyword>
<gene>
    <name evidence="4" type="ORF">AALO_G00294960</name>
</gene>
<feature type="region of interest" description="Disordered" evidence="1">
    <location>
        <begin position="218"/>
        <end position="282"/>
    </location>
</feature>
<sequence>MGLFVLSAKTPDLLFHVLLLLATAKSLHAGVNTTTGPTATTPMEGNSITIKTTTATIKPFSGRASTPNDTAPPQVTQANSTHNESHFSDIPSTTKHTDNSSDLTNITSPSSKTTTDTTVSTVVSSGTTETTVAAAAAEPGGGGAVILIFLLLAIIVLGVLLYYLRKKSRSYSFDLSTPFNDQASDNTPLKPTEMETFQPKDTETPATLPSVVIESAENKPDSPIANGSVEGPGDPVITLDNGSIKSDPSECGSQTECLPRDSTDVDVEQQPGNENNNNFTVGTKATAGLKSGEVNFTEISLN</sequence>
<protein>
    <submittedName>
        <fullName evidence="4">Uncharacterized protein</fullName>
    </submittedName>
</protein>
<feature type="chain" id="PRO_5043361023" evidence="3">
    <location>
        <begin position="30"/>
        <end position="302"/>
    </location>
</feature>
<dbReference type="EMBL" id="JADWDJ010000024">
    <property type="protein sequence ID" value="KAG5260654.1"/>
    <property type="molecule type" value="Genomic_DNA"/>
</dbReference>
<keyword evidence="3" id="KW-0732">Signal</keyword>
<evidence type="ECO:0000313" key="5">
    <source>
        <dbReference type="Proteomes" id="UP000823561"/>
    </source>
</evidence>
<proteinExistence type="predicted"/>
<evidence type="ECO:0000313" key="4">
    <source>
        <dbReference type="EMBL" id="KAG5260654.1"/>
    </source>
</evidence>
<feature type="region of interest" description="Disordered" evidence="1">
    <location>
        <begin position="174"/>
        <end position="205"/>
    </location>
</feature>
<feature type="compositionally biased region" description="Polar residues" evidence="1">
    <location>
        <begin position="240"/>
        <end position="256"/>
    </location>
</feature>
<dbReference type="AlphaFoldDB" id="A0AAV6FD10"/>
<dbReference type="Proteomes" id="UP000823561">
    <property type="component" value="Chromosome 24"/>
</dbReference>
<feature type="compositionally biased region" description="Low complexity" evidence="1">
    <location>
        <begin position="107"/>
        <end position="125"/>
    </location>
</feature>
<evidence type="ECO:0000256" key="1">
    <source>
        <dbReference type="SAM" id="MobiDB-lite"/>
    </source>
</evidence>
<evidence type="ECO:0000256" key="2">
    <source>
        <dbReference type="SAM" id="Phobius"/>
    </source>
</evidence>
<feature type="transmembrane region" description="Helical" evidence="2">
    <location>
        <begin position="144"/>
        <end position="164"/>
    </location>
</feature>
<keyword evidence="2" id="KW-0472">Membrane</keyword>
<keyword evidence="5" id="KW-1185">Reference proteome</keyword>
<feature type="compositionally biased region" description="Polar residues" evidence="1">
    <location>
        <begin position="174"/>
        <end position="189"/>
    </location>
</feature>
<feature type="region of interest" description="Disordered" evidence="1">
    <location>
        <begin position="59"/>
        <end position="125"/>
    </location>
</feature>
<feature type="compositionally biased region" description="Polar residues" evidence="1">
    <location>
        <begin position="63"/>
        <end position="82"/>
    </location>
</feature>
<reference evidence="4" key="1">
    <citation type="submission" date="2020-10" db="EMBL/GenBank/DDBJ databases">
        <title>Chromosome-scale genome assembly of the Allis shad, Alosa alosa.</title>
        <authorList>
            <person name="Margot Z."/>
            <person name="Christophe K."/>
            <person name="Cabau C."/>
            <person name="Louis A."/>
            <person name="Berthelot C."/>
            <person name="Parey E."/>
            <person name="Roest Crollius H."/>
            <person name="Montfort J."/>
            <person name="Robinson-Rechavi M."/>
            <person name="Bucao C."/>
            <person name="Bouchez O."/>
            <person name="Gislard M."/>
            <person name="Lluch J."/>
            <person name="Milhes M."/>
            <person name="Lampietro C."/>
            <person name="Lopez Roques C."/>
            <person name="Donnadieu C."/>
            <person name="Braasch I."/>
            <person name="Desvignes T."/>
            <person name="Postlethwait J."/>
            <person name="Bobe J."/>
            <person name="Guiguen Y."/>
        </authorList>
    </citation>
    <scope>NUCLEOTIDE SEQUENCE</scope>
    <source>
        <strain evidence="4">M-15738</strain>
        <tissue evidence="4">Blood</tissue>
    </source>
</reference>
<name>A0AAV6FD10_9TELE</name>
<feature type="signal peptide" evidence="3">
    <location>
        <begin position="1"/>
        <end position="29"/>
    </location>
</feature>